<proteinExistence type="predicted"/>
<feature type="domain" description="Response regulatory" evidence="2">
    <location>
        <begin position="2"/>
        <end position="116"/>
    </location>
</feature>
<dbReference type="PANTHER" id="PTHR45526:SF1">
    <property type="entry name" value="TRANSCRIPTIONAL REGULATORY PROTEIN DCUR-RELATED"/>
    <property type="match status" value="1"/>
</dbReference>
<dbReference type="InterPro" id="IPR051271">
    <property type="entry name" value="2C-system_Tx_regulators"/>
</dbReference>
<keyword evidence="1" id="KW-0597">Phosphoprotein</keyword>
<dbReference type="Proteomes" id="UP001193389">
    <property type="component" value="Chromosome"/>
</dbReference>
<evidence type="ECO:0000313" key="3">
    <source>
        <dbReference type="EMBL" id="BBE20548.1"/>
    </source>
</evidence>
<dbReference type="PANTHER" id="PTHR45526">
    <property type="entry name" value="TRANSCRIPTIONAL REGULATORY PROTEIN DPIA"/>
    <property type="match status" value="1"/>
</dbReference>
<name>A0A5K7SG38_9BACT</name>
<feature type="modified residue" description="4-aspartylphosphate" evidence="1">
    <location>
        <position position="51"/>
    </location>
</feature>
<dbReference type="Gene3D" id="3.40.50.2300">
    <property type="match status" value="1"/>
</dbReference>
<organism evidence="3 4">
    <name type="scientific">Aquipluma nitroreducens</name>
    <dbReference type="NCBI Taxonomy" id="2010828"/>
    <lineage>
        <taxon>Bacteria</taxon>
        <taxon>Pseudomonadati</taxon>
        <taxon>Bacteroidota</taxon>
        <taxon>Bacteroidia</taxon>
        <taxon>Marinilabiliales</taxon>
        <taxon>Prolixibacteraceae</taxon>
        <taxon>Aquipluma</taxon>
    </lineage>
</organism>
<sequence>MKVLVIDDEINFTEEIEEFLLNQGYISFTANNVHKGRAILKSQDIDLLILDVRLKGISGLDILKEVKQSYPKLEVIIVSAHGDMETVITALRNGAIDYLKKPFRHTDIQIAIQRTRKFLDLQRVIKNMEEKTSLISKTCKKRSSAISLAKVNKSRIFWNWP</sequence>
<dbReference type="SUPFAM" id="SSF52172">
    <property type="entry name" value="CheY-like"/>
    <property type="match status" value="1"/>
</dbReference>
<dbReference type="CDD" id="cd00156">
    <property type="entry name" value="REC"/>
    <property type="match status" value="1"/>
</dbReference>
<evidence type="ECO:0000259" key="2">
    <source>
        <dbReference type="PROSITE" id="PS50110"/>
    </source>
</evidence>
<dbReference type="KEGG" id="anf:AQPE_4742"/>
<accession>A0A5K7SG38</accession>
<reference evidence="3" key="1">
    <citation type="journal article" date="2020" name="Int. J. Syst. Evol. Microbiol.">
        <title>Aquipluma nitroreducens gen. nov. sp. nov., a novel facultatively anaerobic bacterium isolated from a freshwater lake.</title>
        <authorList>
            <person name="Watanabe M."/>
            <person name="Kojima H."/>
            <person name="Fukui M."/>
        </authorList>
    </citation>
    <scope>NUCLEOTIDE SEQUENCE</scope>
    <source>
        <strain evidence="3">MeG22</strain>
    </source>
</reference>
<evidence type="ECO:0000313" key="4">
    <source>
        <dbReference type="Proteomes" id="UP001193389"/>
    </source>
</evidence>
<dbReference type="PROSITE" id="PS50110">
    <property type="entry name" value="RESPONSE_REGULATORY"/>
    <property type="match status" value="1"/>
</dbReference>
<dbReference type="GO" id="GO:0000156">
    <property type="term" value="F:phosphorelay response regulator activity"/>
    <property type="evidence" value="ECO:0007669"/>
    <property type="project" value="TreeGrafter"/>
</dbReference>
<dbReference type="EMBL" id="AP018694">
    <property type="protein sequence ID" value="BBE20548.1"/>
    <property type="molecule type" value="Genomic_DNA"/>
</dbReference>
<protein>
    <submittedName>
        <fullName evidence="3">Two component, sigma54 specific, transcriptional regulator, Fis family</fullName>
    </submittedName>
</protein>
<evidence type="ECO:0000256" key="1">
    <source>
        <dbReference type="PROSITE-ProRule" id="PRU00169"/>
    </source>
</evidence>
<dbReference type="AlphaFoldDB" id="A0A5K7SG38"/>
<keyword evidence="4" id="KW-1185">Reference proteome</keyword>
<gene>
    <name evidence="3" type="ORF">AQPE_4742</name>
</gene>
<dbReference type="InterPro" id="IPR001789">
    <property type="entry name" value="Sig_transdc_resp-reg_receiver"/>
</dbReference>
<dbReference type="Pfam" id="PF00072">
    <property type="entry name" value="Response_reg"/>
    <property type="match status" value="1"/>
</dbReference>
<dbReference type="InterPro" id="IPR011006">
    <property type="entry name" value="CheY-like_superfamily"/>
</dbReference>
<dbReference type="SMART" id="SM00448">
    <property type="entry name" value="REC"/>
    <property type="match status" value="1"/>
</dbReference>